<dbReference type="Pfam" id="PF06338">
    <property type="entry name" value="ComK"/>
    <property type="match status" value="1"/>
</dbReference>
<keyword evidence="2" id="KW-1185">Reference proteome</keyword>
<name>A0ABT5VET5_9BACI</name>
<evidence type="ECO:0000313" key="2">
    <source>
        <dbReference type="Proteomes" id="UP001148125"/>
    </source>
</evidence>
<protein>
    <submittedName>
        <fullName evidence="1">Competence protein ComK</fullName>
    </submittedName>
</protein>
<accession>A0ABT5VET5</accession>
<dbReference type="EMBL" id="JAOTPO010000007">
    <property type="protein sequence ID" value="MDE5413980.1"/>
    <property type="molecule type" value="Genomic_DNA"/>
</dbReference>
<organism evidence="1 2">
    <name type="scientific">Alkalihalobacterium chitinilyticum</name>
    <dbReference type="NCBI Taxonomy" id="2980103"/>
    <lineage>
        <taxon>Bacteria</taxon>
        <taxon>Bacillati</taxon>
        <taxon>Bacillota</taxon>
        <taxon>Bacilli</taxon>
        <taxon>Bacillales</taxon>
        <taxon>Bacillaceae</taxon>
        <taxon>Alkalihalobacterium</taxon>
    </lineage>
</organism>
<sequence length="125" mass="14590">MKKPSLQLIKEACLVGGADFDGRRAAVTYKTGITSKSPIPIHPSEQIYAFPTHSPKLHECHWLFYHHIKSLHRHPDTPTHTIVTFHDEKELLLPVSLYSLERQMQRTSYCIVRFSQHPTEFQHYK</sequence>
<dbReference type="Proteomes" id="UP001148125">
    <property type="component" value="Unassembled WGS sequence"/>
</dbReference>
<dbReference type="InterPro" id="IPR010461">
    <property type="entry name" value="ComK"/>
</dbReference>
<proteinExistence type="predicted"/>
<reference evidence="1" key="1">
    <citation type="submission" date="2024-05" db="EMBL/GenBank/DDBJ databases">
        <title>Alkalihalobacillus sp. strain MEB203 novel alkaliphilic bacterium from Lonar Lake, India.</title>
        <authorList>
            <person name="Joshi A."/>
            <person name="Thite S."/>
            <person name="Mengade P."/>
        </authorList>
    </citation>
    <scope>NUCLEOTIDE SEQUENCE</scope>
    <source>
        <strain evidence="1">MEB 203</strain>
    </source>
</reference>
<evidence type="ECO:0000313" key="1">
    <source>
        <dbReference type="EMBL" id="MDE5413980.1"/>
    </source>
</evidence>
<dbReference type="RefSeq" id="WP_275118783.1">
    <property type="nucleotide sequence ID" value="NZ_JAOTPO010000007.1"/>
</dbReference>
<gene>
    <name evidence="1" type="ORF">N7Z68_11370</name>
</gene>
<comment type="caution">
    <text evidence="1">The sequence shown here is derived from an EMBL/GenBank/DDBJ whole genome shotgun (WGS) entry which is preliminary data.</text>
</comment>